<accession>A0AAU8A296</accession>
<feature type="transmembrane region" description="Helical" evidence="1">
    <location>
        <begin position="6"/>
        <end position="27"/>
    </location>
</feature>
<dbReference type="RefSeq" id="WP_353438554.1">
    <property type="nucleotide sequence ID" value="NZ_CP099959.1"/>
</dbReference>
<feature type="transmembrane region" description="Helical" evidence="1">
    <location>
        <begin position="47"/>
        <end position="72"/>
    </location>
</feature>
<keyword evidence="1" id="KW-0812">Transmembrane</keyword>
<protein>
    <submittedName>
        <fullName evidence="2">Uncharacterized protein</fullName>
    </submittedName>
</protein>
<proteinExistence type="predicted"/>
<sequence>MQYVFLLIDIALALWLAINVYLLILAFRVRRKEANPEPLSSFLLERFGILGKSFVSTVVYVVIAIGIAYLLYEIGAMIFT</sequence>
<reference evidence="2" key="1">
    <citation type="submission" date="2022-06" db="EMBL/GenBank/DDBJ databases">
        <title>New Polynucleobacter species.</title>
        <authorList>
            <person name="Hahn M.W."/>
        </authorList>
    </citation>
    <scope>NUCLEOTIDE SEQUENCE</scope>
    <source>
        <strain evidence="2">UK-FUSCHL-C3</strain>
    </source>
</reference>
<dbReference type="EMBL" id="CP099959">
    <property type="protein sequence ID" value="XCC57518.1"/>
    <property type="molecule type" value="Genomic_DNA"/>
</dbReference>
<organism evidence="2">
    <name type="scientific">Polynucleobacter sp. UK-FUSCHL-C3</name>
    <dbReference type="NCBI Taxonomy" id="2955208"/>
    <lineage>
        <taxon>Bacteria</taxon>
        <taxon>Pseudomonadati</taxon>
        <taxon>Pseudomonadota</taxon>
        <taxon>Betaproteobacteria</taxon>
        <taxon>Burkholderiales</taxon>
        <taxon>Burkholderiaceae</taxon>
        <taxon>Polynucleobacter</taxon>
    </lineage>
</organism>
<evidence type="ECO:0000313" key="2">
    <source>
        <dbReference type="EMBL" id="XCC57518.1"/>
    </source>
</evidence>
<gene>
    <name evidence="2" type="ORF">NKE59_08505</name>
</gene>
<keyword evidence="1" id="KW-0472">Membrane</keyword>
<keyword evidence="1" id="KW-1133">Transmembrane helix</keyword>
<dbReference type="AlphaFoldDB" id="A0AAU8A296"/>
<name>A0AAU8A296_9BURK</name>
<evidence type="ECO:0000256" key="1">
    <source>
        <dbReference type="SAM" id="Phobius"/>
    </source>
</evidence>